<dbReference type="PANTHER" id="PTHR30383:SF5">
    <property type="entry name" value="SGNH HYDROLASE-TYPE ESTERASE DOMAIN-CONTAINING PROTEIN"/>
    <property type="match status" value="1"/>
</dbReference>
<dbReference type="GO" id="GO:0004622">
    <property type="term" value="F:phosphatidylcholine lysophospholipase activity"/>
    <property type="evidence" value="ECO:0007669"/>
    <property type="project" value="TreeGrafter"/>
</dbReference>
<dbReference type="SUPFAM" id="SSF52266">
    <property type="entry name" value="SGNH hydrolase"/>
    <property type="match status" value="2"/>
</dbReference>
<dbReference type="InterPro" id="IPR013830">
    <property type="entry name" value="SGNH_hydro"/>
</dbReference>
<keyword evidence="2" id="KW-0378">Hydrolase</keyword>
<organism evidence="2">
    <name type="scientific">uncultured Caudovirales phage</name>
    <dbReference type="NCBI Taxonomy" id="2100421"/>
    <lineage>
        <taxon>Viruses</taxon>
        <taxon>Duplodnaviria</taxon>
        <taxon>Heunggongvirae</taxon>
        <taxon>Uroviricota</taxon>
        <taxon>Caudoviricetes</taxon>
        <taxon>Peduoviridae</taxon>
        <taxon>Maltschvirus</taxon>
        <taxon>Maltschvirus maltsch</taxon>
    </lineage>
</organism>
<dbReference type="EMBL" id="LR797041">
    <property type="protein sequence ID" value="CAB4182632.1"/>
    <property type="molecule type" value="Genomic_DNA"/>
</dbReference>
<name>A0A6J5QGC8_9CAUD</name>
<protein>
    <submittedName>
        <fullName evidence="2">SGNH_hydrolase domain containing protein</fullName>
    </submittedName>
</protein>
<dbReference type="CDD" id="cd00229">
    <property type="entry name" value="SGNH_hydrolase"/>
    <property type="match status" value="2"/>
</dbReference>
<dbReference type="InterPro" id="IPR036514">
    <property type="entry name" value="SGNH_hydro_sf"/>
</dbReference>
<proteinExistence type="predicted"/>
<dbReference type="InterPro" id="IPR051532">
    <property type="entry name" value="Ester_Hydrolysis_Enzymes"/>
</dbReference>
<dbReference type="Pfam" id="PF13472">
    <property type="entry name" value="Lipase_GDSL_2"/>
    <property type="match status" value="2"/>
</dbReference>
<evidence type="ECO:0000313" key="2">
    <source>
        <dbReference type="EMBL" id="CAB4182632.1"/>
    </source>
</evidence>
<evidence type="ECO:0000259" key="1">
    <source>
        <dbReference type="Pfam" id="PF13472"/>
    </source>
</evidence>
<feature type="domain" description="SGNH hydrolase-type esterase" evidence="1">
    <location>
        <begin position="887"/>
        <end position="1071"/>
    </location>
</feature>
<feature type="domain" description="SGNH hydrolase-type esterase" evidence="1">
    <location>
        <begin position="441"/>
        <end position="618"/>
    </location>
</feature>
<dbReference type="Gene3D" id="3.40.50.1110">
    <property type="entry name" value="SGNH hydrolase"/>
    <property type="match status" value="2"/>
</dbReference>
<sequence>MSLTTTSARYQYAGNSIATAFSFPEPFLANADLKVVFTVANVDTVQTTGFTITGALLADGGSVTFSIAPPTGTTVTIYRDPTQTQPVRYTTEDDFPAASHERSLDRLTMYVQALALKLKRAVRLPVTNAEVDELTLTARAGKLPAFNATTGALELIAASSEVAAAASAEASAASAAQASESAVLAASATTESLVNTIVFNYAAAVTSAGGTISRSTLNELRVNLHPVLASGVWDKILELWLPAGDSITSALVKLKTSGAASLTNSNFVAGDYTEGSSLWAGSTNTNKKLTSDFNPVSSGLSATNMSVGYYSLSDSWTGVALGGSNSAFYLGYGNGGGSNQIGSTSVNNVSGYRLKTLTLNSSNVLGVTQNAIETTLGVNASSPNGVLTPYVYGSGFYSNIRLGGYYAASALTTAELRVVATFFDSVSRALGRSINAPTAVFFGDSITQGSGATTTADRWSTLTALKLGLTEVNSGISGTTLLNVSPTGANNARDSYLMRALVKMPTKLFILYGTNDISKDSANFTTVNFEIQYGEIIEALLSAGILAEQITLGTPPYATAVTDSAAARATRQASFSASVKAVGAKYGITVRDVNAVTAASAALGVLSSDNLHPNDFGHLTVSSAMLGIGAINLAGDYYQSQAEQVVSAYSTAVVSAGGTIRTQSLNVIKRELVPLIRSGVYAKLKELWVPSGDTLTSALVKLKTPGAASLTNSNFVSADYTEIGSLWAGATNANKKLSSDFNPSSNGLTATNMSVGFYSLSDTWTGVALGTNNNVFYVGYTGGGHQIGSSNPTTVLGYRLKTLTAGVSNVTSATQNAIEKTVVVNATSPNGTIDLYSTNSSFFSNVRLGGYYVSSALTTTELQVLSNFFDQVSIQLNRSINSKNLVLFGDSIVAGSGASVAAKQFSTMLAADLGLTEYNQGSGGSPLQTTVTSPIAGSGRARYVTSVLVKFPEKAVILYGLNDARFDTDSANEYTTARFETQYCEIIEGLLSAGFSPSQLILGTISYSNGTTTSGAAIATRAASFTASVLTVAEKYGIKVANVNAISNAAVAAGYPYINTDLLHPNDSGHETIRRAFRGESIVGAPWYLSNTATLNFPSIAATGGTQDLTVTVTGATVGDSVQIGLPAAPSAGVTFNAWVSATDTVTIRATNATAGAIDPASATYRVTVRKA</sequence>
<gene>
    <name evidence="2" type="ORF">UFOVP1090_24</name>
</gene>
<reference evidence="2" key="1">
    <citation type="submission" date="2020-05" db="EMBL/GenBank/DDBJ databases">
        <authorList>
            <person name="Chiriac C."/>
            <person name="Salcher M."/>
            <person name="Ghai R."/>
            <person name="Kavagutti S V."/>
        </authorList>
    </citation>
    <scope>NUCLEOTIDE SEQUENCE</scope>
</reference>
<accession>A0A6J5QGC8</accession>
<dbReference type="PANTHER" id="PTHR30383">
    <property type="entry name" value="THIOESTERASE 1/PROTEASE 1/LYSOPHOSPHOLIPASE L1"/>
    <property type="match status" value="1"/>
</dbReference>